<sequence>MSNKTSIIRDAADSLLVFAAEVVSVGLPVYWGLNDVFGGTNAPASRTINERSGGDREENG</sequence>
<dbReference type="GeneID" id="94168369"/>
<gene>
    <name evidence="1" type="ORF">CUR178_01083</name>
</gene>
<evidence type="ECO:0000313" key="1">
    <source>
        <dbReference type="EMBL" id="KAG5467440.1"/>
    </source>
</evidence>
<dbReference type="Proteomes" id="UP000674179">
    <property type="component" value="Chromosome 35"/>
</dbReference>
<evidence type="ECO:0000313" key="2">
    <source>
        <dbReference type="Proteomes" id="UP000674179"/>
    </source>
</evidence>
<dbReference type="EMBL" id="JAFHKP010000035">
    <property type="protein sequence ID" value="KAG5467440.1"/>
    <property type="molecule type" value="Genomic_DNA"/>
</dbReference>
<comment type="caution">
    <text evidence="1">The sequence shown here is derived from an EMBL/GenBank/DDBJ whole genome shotgun (WGS) entry which is preliminary data.</text>
</comment>
<dbReference type="AlphaFoldDB" id="A0A836GZ57"/>
<protein>
    <submittedName>
        <fullName evidence="1">Uncharacterized protein</fullName>
    </submittedName>
</protein>
<dbReference type="RefSeq" id="XP_067688962.1">
    <property type="nucleotide sequence ID" value="XM_067832859.1"/>
</dbReference>
<proteinExistence type="predicted"/>
<accession>A0A836GZ57</accession>
<dbReference type="KEGG" id="lenr:94168369"/>
<dbReference type="OrthoDB" id="10313377at2759"/>
<name>A0A836GZ57_LEIEN</name>
<keyword evidence="2" id="KW-1185">Reference proteome</keyword>
<organism evidence="1 2">
    <name type="scientific">Leishmania enriettii</name>
    <dbReference type="NCBI Taxonomy" id="5663"/>
    <lineage>
        <taxon>Eukaryota</taxon>
        <taxon>Discoba</taxon>
        <taxon>Euglenozoa</taxon>
        <taxon>Kinetoplastea</taxon>
        <taxon>Metakinetoplastina</taxon>
        <taxon>Trypanosomatida</taxon>
        <taxon>Trypanosomatidae</taxon>
        <taxon>Leishmaniinae</taxon>
        <taxon>Leishmania</taxon>
    </lineage>
</organism>
<reference evidence="1 2" key="1">
    <citation type="submission" date="2021-02" db="EMBL/GenBank/DDBJ databases">
        <title>Leishmania (Mundinia) enrietti genome sequencing and assembly.</title>
        <authorList>
            <person name="Almutairi H."/>
            <person name="Gatherer D."/>
        </authorList>
    </citation>
    <scope>NUCLEOTIDE SEQUENCE [LARGE SCALE GENOMIC DNA]</scope>
    <source>
        <strain evidence="1">CUR178</strain>
    </source>
</reference>